<name>A0A6A6I484_9PLEO</name>
<evidence type="ECO:0000313" key="11">
    <source>
        <dbReference type="Proteomes" id="UP000800094"/>
    </source>
</evidence>
<dbReference type="PANTHER" id="PTHR48022">
    <property type="entry name" value="PLASTIDIC GLUCOSE TRANSPORTER 4"/>
    <property type="match status" value="1"/>
</dbReference>
<feature type="transmembrane region" description="Helical" evidence="8">
    <location>
        <begin position="103"/>
        <end position="124"/>
    </location>
</feature>
<comment type="subcellular location">
    <subcellularLocation>
        <location evidence="1">Membrane</location>
        <topology evidence="1">Multi-pass membrane protein</topology>
    </subcellularLocation>
</comment>
<dbReference type="PROSITE" id="PS00216">
    <property type="entry name" value="SUGAR_TRANSPORT_1"/>
    <property type="match status" value="1"/>
</dbReference>
<dbReference type="InterPro" id="IPR005829">
    <property type="entry name" value="Sugar_transporter_CS"/>
</dbReference>
<feature type="transmembrane region" description="Helical" evidence="8">
    <location>
        <begin position="262"/>
        <end position="283"/>
    </location>
</feature>
<keyword evidence="5 8" id="KW-1133">Transmembrane helix</keyword>
<feature type="transmembrane region" description="Helical" evidence="8">
    <location>
        <begin position="51"/>
        <end position="72"/>
    </location>
</feature>
<feature type="transmembrane region" description="Helical" evidence="8">
    <location>
        <begin position="303"/>
        <end position="320"/>
    </location>
</feature>
<feature type="transmembrane region" description="Helical" evidence="8">
    <location>
        <begin position="176"/>
        <end position="193"/>
    </location>
</feature>
<dbReference type="InterPro" id="IPR050360">
    <property type="entry name" value="MFS_Sugar_Transporters"/>
</dbReference>
<dbReference type="OrthoDB" id="6612291at2759"/>
<feature type="transmembrane region" description="Helical" evidence="8">
    <location>
        <begin position="399"/>
        <end position="417"/>
    </location>
</feature>
<dbReference type="RefSeq" id="XP_033680339.1">
    <property type="nucleotide sequence ID" value="XM_033829633.1"/>
</dbReference>
<protein>
    <submittedName>
        <fullName evidence="10">General substrate transporter</fullName>
    </submittedName>
</protein>
<dbReference type="SUPFAM" id="SSF103473">
    <property type="entry name" value="MFS general substrate transporter"/>
    <property type="match status" value="1"/>
</dbReference>
<dbReference type="PANTHER" id="PTHR48022:SF37">
    <property type="entry name" value="MAJOR FACILITATOR SUPERFAMILY (MFS) PROFILE DOMAIN-CONTAINING PROTEIN-RELATED"/>
    <property type="match status" value="1"/>
</dbReference>
<evidence type="ECO:0000313" key="10">
    <source>
        <dbReference type="EMBL" id="KAF2245335.1"/>
    </source>
</evidence>
<keyword evidence="11" id="KW-1185">Reference proteome</keyword>
<feature type="transmembrane region" description="Helical" evidence="8">
    <location>
        <begin position="79"/>
        <end position="97"/>
    </location>
</feature>
<dbReference type="EMBL" id="ML987200">
    <property type="protein sequence ID" value="KAF2245335.1"/>
    <property type="molecule type" value="Genomic_DNA"/>
</dbReference>
<dbReference type="InterPro" id="IPR020846">
    <property type="entry name" value="MFS_dom"/>
</dbReference>
<feature type="transmembrane region" description="Helical" evidence="8">
    <location>
        <begin position="7"/>
        <end position="31"/>
    </location>
</feature>
<dbReference type="PROSITE" id="PS00217">
    <property type="entry name" value="SUGAR_TRANSPORT_2"/>
    <property type="match status" value="1"/>
</dbReference>
<accession>A0A6A6I484</accession>
<evidence type="ECO:0000256" key="2">
    <source>
        <dbReference type="ARBA" id="ARBA00010992"/>
    </source>
</evidence>
<feature type="transmembrane region" description="Helical" evidence="8">
    <location>
        <begin position="429"/>
        <end position="448"/>
    </location>
</feature>
<dbReference type="NCBIfam" id="TIGR00879">
    <property type="entry name" value="SP"/>
    <property type="match status" value="1"/>
</dbReference>
<dbReference type="PRINTS" id="PR00171">
    <property type="entry name" value="SUGRTRNSPORT"/>
</dbReference>
<keyword evidence="3 7" id="KW-0813">Transport</keyword>
<dbReference type="AlphaFoldDB" id="A0A6A6I484"/>
<feature type="transmembrane region" description="Helical" evidence="8">
    <location>
        <begin position="144"/>
        <end position="164"/>
    </location>
</feature>
<gene>
    <name evidence="10" type="ORF">BU26DRAFT_521814</name>
</gene>
<keyword evidence="6 8" id="KW-0472">Membrane</keyword>
<dbReference type="Gene3D" id="1.20.1250.20">
    <property type="entry name" value="MFS general substrate transporter like domains"/>
    <property type="match status" value="1"/>
</dbReference>
<evidence type="ECO:0000259" key="9">
    <source>
        <dbReference type="PROSITE" id="PS50850"/>
    </source>
</evidence>
<dbReference type="InterPro" id="IPR036259">
    <property type="entry name" value="MFS_trans_sf"/>
</dbReference>
<dbReference type="FunFam" id="1.20.1250.20:FF:000090">
    <property type="entry name" value="MFS sugar transporter, putative"/>
    <property type="match status" value="1"/>
</dbReference>
<evidence type="ECO:0000256" key="7">
    <source>
        <dbReference type="RuleBase" id="RU003346"/>
    </source>
</evidence>
<evidence type="ECO:0000256" key="3">
    <source>
        <dbReference type="ARBA" id="ARBA00022448"/>
    </source>
</evidence>
<dbReference type="InterPro" id="IPR003663">
    <property type="entry name" value="Sugar/inositol_transpt"/>
</dbReference>
<feature type="domain" description="Major facilitator superfamily (MFS) profile" evidence="9">
    <location>
        <begin position="12"/>
        <end position="452"/>
    </location>
</feature>
<dbReference type="InterPro" id="IPR005828">
    <property type="entry name" value="MFS_sugar_transport-like"/>
</dbReference>
<feature type="transmembrane region" description="Helical" evidence="8">
    <location>
        <begin position="327"/>
        <end position="348"/>
    </location>
</feature>
<sequence length="504" mass="55216">MAIPPKWYQFLVGVFASLGSVLYGYDLGVIAQVIASQSFISRFNPTDDETGAVVSVFTGGAFFGAGGAGLMSDALGRRLTILIGALIFCVGGALQTGAQALSYLYSGRAIAGVGVGVLCMIVPLYQAEISHPSIRGRVTALQQFMLGVGALAAAWISYGTYVGFDPTNDGQWRTSLGIQMLPAVLLAALILLFPESPRWLIDHGRPADGLRTLARLHAHGDENDTWVRAEYDQIQDAITFEHEHEAKSWTELFTDKSSFRRLFLACSIQASIQMTGVSAIQYYSVTIYGLMGIEGDDTLKYQAISSVIALVAQFLCILLIDRFGRRWPLILGNLGNMVTFIIATILLAKFPPGASDNKAAAWGFIVITWVYNFSFSATCGPLSWIIPAEIFDTKTRAKGVALATMVSFAFNTMIGQVTKPAMTQVGYRYYFLFIICNFTNAIFFWAVLPETAKRPLEEMNYLFTNAPLFVPGIKKGEFDTHDLEHRVEEVEAKQGYAAHVESKI</sequence>
<evidence type="ECO:0000256" key="6">
    <source>
        <dbReference type="ARBA" id="ARBA00023136"/>
    </source>
</evidence>
<comment type="similarity">
    <text evidence="2 7">Belongs to the major facilitator superfamily. Sugar transporter (TC 2.A.1.1) family.</text>
</comment>
<feature type="transmembrane region" description="Helical" evidence="8">
    <location>
        <begin position="360"/>
        <end position="387"/>
    </location>
</feature>
<reference evidence="10" key="1">
    <citation type="journal article" date="2020" name="Stud. Mycol.">
        <title>101 Dothideomycetes genomes: a test case for predicting lifestyles and emergence of pathogens.</title>
        <authorList>
            <person name="Haridas S."/>
            <person name="Albert R."/>
            <person name="Binder M."/>
            <person name="Bloem J."/>
            <person name="Labutti K."/>
            <person name="Salamov A."/>
            <person name="Andreopoulos B."/>
            <person name="Baker S."/>
            <person name="Barry K."/>
            <person name="Bills G."/>
            <person name="Bluhm B."/>
            <person name="Cannon C."/>
            <person name="Castanera R."/>
            <person name="Culley D."/>
            <person name="Daum C."/>
            <person name="Ezra D."/>
            <person name="Gonzalez J."/>
            <person name="Henrissat B."/>
            <person name="Kuo A."/>
            <person name="Liang C."/>
            <person name="Lipzen A."/>
            <person name="Lutzoni F."/>
            <person name="Magnuson J."/>
            <person name="Mondo S."/>
            <person name="Nolan M."/>
            <person name="Ohm R."/>
            <person name="Pangilinan J."/>
            <person name="Park H.-J."/>
            <person name="Ramirez L."/>
            <person name="Alfaro M."/>
            <person name="Sun H."/>
            <person name="Tritt A."/>
            <person name="Yoshinaga Y."/>
            <person name="Zwiers L.-H."/>
            <person name="Turgeon B."/>
            <person name="Goodwin S."/>
            <person name="Spatafora J."/>
            <person name="Crous P."/>
            <person name="Grigoriev I."/>
        </authorList>
    </citation>
    <scope>NUCLEOTIDE SEQUENCE</scope>
    <source>
        <strain evidence="10">CBS 122368</strain>
    </source>
</reference>
<organism evidence="10 11">
    <name type="scientific">Trematosphaeria pertusa</name>
    <dbReference type="NCBI Taxonomy" id="390896"/>
    <lineage>
        <taxon>Eukaryota</taxon>
        <taxon>Fungi</taxon>
        <taxon>Dikarya</taxon>
        <taxon>Ascomycota</taxon>
        <taxon>Pezizomycotina</taxon>
        <taxon>Dothideomycetes</taxon>
        <taxon>Pleosporomycetidae</taxon>
        <taxon>Pleosporales</taxon>
        <taxon>Massarineae</taxon>
        <taxon>Trematosphaeriaceae</taxon>
        <taxon>Trematosphaeria</taxon>
    </lineage>
</organism>
<dbReference type="GO" id="GO:0016020">
    <property type="term" value="C:membrane"/>
    <property type="evidence" value="ECO:0007669"/>
    <property type="project" value="UniProtKB-SubCell"/>
</dbReference>
<dbReference type="GeneID" id="54582963"/>
<dbReference type="PROSITE" id="PS50850">
    <property type="entry name" value="MFS"/>
    <property type="match status" value="1"/>
</dbReference>
<dbReference type="Pfam" id="PF00083">
    <property type="entry name" value="Sugar_tr"/>
    <property type="match status" value="1"/>
</dbReference>
<evidence type="ECO:0000256" key="4">
    <source>
        <dbReference type="ARBA" id="ARBA00022692"/>
    </source>
</evidence>
<evidence type="ECO:0000256" key="5">
    <source>
        <dbReference type="ARBA" id="ARBA00022989"/>
    </source>
</evidence>
<keyword evidence="4 8" id="KW-0812">Transmembrane</keyword>
<evidence type="ECO:0000256" key="1">
    <source>
        <dbReference type="ARBA" id="ARBA00004141"/>
    </source>
</evidence>
<dbReference type="Proteomes" id="UP000800094">
    <property type="component" value="Unassembled WGS sequence"/>
</dbReference>
<dbReference type="GO" id="GO:0005351">
    <property type="term" value="F:carbohydrate:proton symporter activity"/>
    <property type="evidence" value="ECO:0007669"/>
    <property type="project" value="TreeGrafter"/>
</dbReference>
<evidence type="ECO:0000256" key="8">
    <source>
        <dbReference type="SAM" id="Phobius"/>
    </source>
</evidence>
<proteinExistence type="inferred from homology"/>